<sequence>MKAVITGDIVKSTSLSTSKREELYRSFKSISDLIQNKYSPDIVPYPLSNFRGDGWQLVIDRPEKTLEIALFLRTYFRFTFGAENIDTRIAIGMGKINFSPSENVSAGDGPAYTLSGRLLESFTRTCMGLDIDLAGKEKNPVYLGLQNTVILLDLLVTKWSASQCQAVFWALQHKKQAEIAKSWQPTAITQASVSYNLHSAGWDQIDLILENFETTVKDLLRSTGEK</sequence>
<gene>
    <name evidence="1" type="ORF">SDC9_109241</name>
</gene>
<dbReference type="EMBL" id="VSSQ01018830">
    <property type="protein sequence ID" value="MPM62370.1"/>
    <property type="molecule type" value="Genomic_DNA"/>
</dbReference>
<name>A0A645BA58_9ZZZZ</name>
<evidence type="ECO:0000313" key="1">
    <source>
        <dbReference type="EMBL" id="MPM62370.1"/>
    </source>
</evidence>
<organism evidence="1">
    <name type="scientific">bioreactor metagenome</name>
    <dbReference type="NCBI Taxonomy" id="1076179"/>
    <lineage>
        <taxon>unclassified sequences</taxon>
        <taxon>metagenomes</taxon>
        <taxon>ecological metagenomes</taxon>
    </lineage>
</organism>
<proteinExistence type="predicted"/>
<accession>A0A645BA58</accession>
<comment type="caution">
    <text evidence="1">The sequence shown here is derived from an EMBL/GenBank/DDBJ whole genome shotgun (WGS) entry which is preliminary data.</text>
</comment>
<dbReference type="AlphaFoldDB" id="A0A645BA58"/>
<reference evidence="1" key="1">
    <citation type="submission" date="2019-08" db="EMBL/GenBank/DDBJ databases">
        <authorList>
            <person name="Kucharzyk K."/>
            <person name="Murdoch R.W."/>
            <person name="Higgins S."/>
            <person name="Loffler F."/>
        </authorList>
    </citation>
    <scope>NUCLEOTIDE SEQUENCE</scope>
</reference>
<protein>
    <submittedName>
        <fullName evidence="1">Uncharacterized protein</fullName>
    </submittedName>
</protein>